<dbReference type="GO" id="GO:0046872">
    <property type="term" value="F:metal ion binding"/>
    <property type="evidence" value="ECO:0007669"/>
    <property type="project" value="UniProtKB-KW"/>
</dbReference>
<dbReference type="GO" id="GO:0006508">
    <property type="term" value="P:proteolysis"/>
    <property type="evidence" value="ECO:0007669"/>
    <property type="project" value="UniProtKB-KW"/>
</dbReference>
<keyword evidence="5 10" id="KW-0031">Aminopeptidase</keyword>
<dbReference type="PRINTS" id="PR00919">
    <property type="entry name" value="THERMOPTASE"/>
</dbReference>
<evidence type="ECO:0000256" key="2">
    <source>
        <dbReference type="ARBA" id="ARBA00001946"/>
    </source>
</evidence>
<dbReference type="Proteomes" id="UP000198932">
    <property type="component" value="Unassembled WGS sequence"/>
</dbReference>
<evidence type="ECO:0000256" key="5">
    <source>
        <dbReference type="ARBA" id="ARBA00022438"/>
    </source>
</evidence>
<comment type="cofactor">
    <cofactor evidence="2">
        <name>Mg(2+)</name>
        <dbReference type="ChEBI" id="CHEBI:18420"/>
    </cofactor>
</comment>
<comment type="cofactor">
    <cofactor evidence="3">
        <name>Zn(2+)</name>
        <dbReference type="ChEBI" id="CHEBI:29105"/>
    </cofactor>
</comment>
<name>A0A1I6FKL8_HALSD</name>
<evidence type="ECO:0000256" key="7">
    <source>
        <dbReference type="ARBA" id="ARBA00022723"/>
    </source>
</evidence>
<dbReference type="PANTHER" id="PTHR34448:SF1">
    <property type="entry name" value="BLL6088 PROTEIN"/>
    <property type="match status" value="1"/>
</dbReference>
<evidence type="ECO:0000256" key="8">
    <source>
        <dbReference type="ARBA" id="ARBA00022801"/>
    </source>
</evidence>
<dbReference type="PANTHER" id="PTHR34448">
    <property type="entry name" value="AMINOPEPTIDASE"/>
    <property type="match status" value="1"/>
</dbReference>
<accession>A0A1I6FKL8</accession>
<gene>
    <name evidence="10" type="ORF">SAMN04487937_0176</name>
</gene>
<dbReference type="InterPro" id="IPR000787">
    <property type="entry name" value="Peptidase_M29"/>
</dbReference>
<sequence>MDERVREHAEVLVDWSARVEAGDDVVVSVAEDAHELGVAVAEALGERGANVTTLYGSSEVSRAYLKGVEAGTEGDVEADDFDADPAVERALFEAADAYLRIGGGRNTTATADVDRSTRQAYAKARKGVREARMDTDWVSTVHPTRSLAQQAGMAYEEYQEFVYDAVLRDWESLAEEMAQMKEILDAGEEVRIVTERDGAPDTDVAMSIADRTAVNSAASVAYDSHNLPSGEVFTAPYDTEGEAFFDVPMTIDATRVRNVHLVFEGGEVVDFSAEAGEDALAEILDTDEGARRLGELGIGMNRGIDRFTDSILFDEKMGDTVHLAVGRAYDACLPDGESGNDSAVHVDMISDVSERSRMEVDSEVVQRNGTFRWEEGFEE</sequence>
<dbReference type="GO" id="GO:0008237">
    <property type="term" value="F:metallopeptidase activity"/>
    <property type="evidence" value="ECO:0007669"/>
    <property type="project" value="UniProtKB-KW"/>
</dbReference>
<evidence type="ECO:0000256" key="3">
    <source>
        <dbReference type="ARBA" id="ARBA00001947"/>
    </source>
</evidence>
<dbReference type="Gene3D" id="3.40.1830.10">
    <property type="entry name" value="Thermophilic metalloprotease (M29)"/>
    <property type="match status" value="1"/>
</dbReference>
<keyword evidence="9" id="KW-0482">Metalloprotease</keyword>
<evidence type="ECO:0000313" key="10">
    <source>
        <dbReference type="EMBL" id="SFR30357.1"/>
    </source>
</evidence>
<dbReference type="AlphaFoldDB" id="A0A1I6FKL8"/>
<evidence type="ECO:0000256" key="1">
    <source>
        <dbReference type="ARBA" id="ARBA00001941"/>
    </source>
</evidence>
<dbReference type="OrthoDB" id="145069at2157"/>
<evidence type="ECO:0000256" key="6">
    <source>
        <dbReference type="ARBA" id="ARBA00022670"/>
    </source>
</evidence>
<keyword evidence="11" id="KW-1185">Reference proteome</keyword>
<comment type="cofactor">
    <cofactor evidence="1">
        <name>Co(2+)</name>
        <dbReference type="ChEBI" id="CHEBI:48828"/>
    </cofactor>
</comment>
<evidence type="ECO:0000256" key="9">
    <source>
        <dbReference type="ARBA" id="ARBA00023049"/>
    </source>
</evidence>
<dbReference type="GO" id="GO:0004177">
    <property type="term" value="F:aminopeptidase activity"/>
    <property type="evidence" value="ECO:0007669"/>
    <property type="project" value="UniProtKB-KW"/>
</dbReference>
<evidence type="ECO:0000313" key="11">
    <source>
        <dbReference type="Proteomes" id="UP000198932"/>
    </source>
</evidence>
<dbReference type="STRING" id="35743.SAMN04487937_0176"/>
<evidence type="ECO:0000256" key="4">
    <source>
        <dbReference type="ARBA" id="ARBA00008236"/>
    </source>
</evidence>
<dbReference type="EMBL" id="FOYN01000001">
    <property type="protein sequence ID" value="SFR30357.1"/>
    <property type="molecule type" value="Genomic_DNA"/>
</dbReference>
<dbReference type="InterPro" id="IPR035097">
    <property type="entry name" value="M29_N-terminal"/>
</dbReference>
<dbReference type="InterPro" id="IPR052170">
    <property type="entry name" value="M29_Exopeptidase"/>
</dbReference>
<keyword evidence="8" id="KW-0378">Hydrolase</keyword>
<protein>
    <submittedName>
        <fullName evidence="10">Leucyl aminopeptidase (Aminopeptidase T)</fullName>
    </submittedName>
</protein>
<keyword evidence="6" id="KW-0645">Protease</keyword>
<keyword evidence="7" id="KW-0479">Metal-binding</keyword>
<proteinExistence type="inferred from homology"/>
<reference evidence="11" key="1">
    <citation type="submission" date="2016-10" db="EMBL/GenBank/DDBJ databases">
        <authorList>
            <person name="Varghese N."/>
            <person name="Submissions S."/>
        </authorList>
    </citation>
    <scope>NUCLEOTIDE SEQUENCE [LARGE SCALE GENOMIC DNA]</scope>
    <source>
        <strain evidence="11">RD 26</strain>
    </source>
</reference>
<dbReference type="Pfam" id="PF02073">
    <property type="entry name" value="Peptidase_M29"/>
    <property type="match status" value="1"/>
</dbReference>
<dbReference type="SUPFAM" id="SSF144052">
    <property type="entry name" value="Thermophilic metalloprotease-like"/>
    <property type="match status" value="1"/>
</dbReference>
<dbReference type="RefSeq" id="WP_092919512.1">
    <property type="nucleotide sequence ID" value="NZ_FOYN01000001.1"/>
</dbReference>
<comment type="similarity">
    <text evidence="4">Belongs to the peptidase M29 family.</text>
</comment>
<organism evidence="10 11">
    <name type="scientific">Halorubrum sodomense</name>
    <dbReference type="NCBI Taxonomy" id="35743"/>
    <lineage>
        <taxon>Archaea</taxon>
        <taxon>Methanobacteriati</taxon>
        <taxon>Methanobacteriota</taxon>
        <taxon>Stenosarchaea group</taxon>
        <taxon>Halobacteria</taxon>
        <taxon>Halobacteriales</taxon>
        <taxon>Haloferacaceae</taxon>
        <taxon>Halorubrum</taxon>
    </lineage>
</organism>